<comment type="caution">
    <text evidence="2">The sequence shown here is derived from an EMBL/GenBank/DDBJ whole genome shotgun (WGS) entry which is preliminary data.</text>
</comment>
<dbReference type="RefSeq" id="WP_249331800.1">
    <property type="nucleotide sequence ID" value="NZ_JACRSY010000005.1"/>
</dbReference>
<dbReference type="AlphaFoldDB" id="A0A926ED26"/>
<protein>
    <submittedName>
        <fullName evidence="2">Universal stress protein</fullName>
    </submittedName>
</protein>
<dbReference type="Proteomes" id="UP000655830">
    <property type="component" value="Unassembled WGS sequence"/>
</dbReference>
<dbReference type="SUPFAM" id="SSF52402">
    <property type="entry name" value="Adenine nucleotide alpha hydrolases-like"/>
    <property type="match status" value="1"/>
</dbReference>
<proteinExistence type="predicted"/>
<name>A0A926ED26_9FIRM</name>
<evidence type="ECO:0000313" key="3">
    <source>
        <dbReference type="Proteomes" id="UP000655830"/>
    </source>
</evidence>
<evidence type="ECO:0000313" key="2">
    <source>
        <dbReference type="EMBL" id="MBC8578756.1"/>
    </source>
</evidence>
<evidence type="ECO:0000259" key="1">
    <source>
        <dbReference type="Pfam" id="PF00582"/>
    </source>
</evidence>
<organism evidence="2 3">
    <name type="scientific">Zhenhengia yiwuensis</name>
    <dbReference type="NCBI Taxonomy" id="2763666"/>
    <lineage>
        <taxon>Bacteria</taxon>
        <taxon>Bacillati</taxon>
        <taxon>Bacillota</taxon>
        <taxon>Clostridia</taxon>
        <taxon>Lachnospirales</taxon>
        <taxon>Lachnospiraceae</taxon>
        <taxon>Zhenhengia</taxon>
    </lineage>
</organism>
<keyword evidence="3" id="KW-1185">Reference proteome</keyword>
<reference evidence="2" key="1">
    <citation type="submission" date="2020-08" db="EMBL/GenBank/DDBJ databases">
        <title>Genome public.</title>
        <authorList>
            <person name="Liu C."/>
            <person name="Sun Q."/>
        </authorList>
    </citation>
    <scope>NUCLEOTIDE SEQUENCE</scope>
    <source>
        <strain evidence="2">NSJ-12</strain>
    </source>
</reference>
<dbReference type="InterPro" id="IPR006016">
    <property type="entry name" value="UspA"/>
</dbReference>
<feature type="domain" description="UspA" evidence="1">
    <location>
        <begin position="5"/>
        <end position="138"/>
    </location>
</feature>
<dbReference type="CDD" id="cd00293">
    <property type="entry name" value="USP-like"/>
    <property type="match status" value="1"/>
</dbReference>
<dbReference type="Pfam" id="PF00582">
    <property type="entry name" value="Usp"/>
    <property type="match status" value="1"/>
</dbReference>
<dbReference type="Gene3D" id="3.40.50.620">
    <property type="entry name" value="HUPs"/>
    <property type="match status" value="1"/>
</dbReference>
<dbReference type="EMBL" id="JACRSY010000005">
    <property type="protein sequence ID" value="MBC8578756.1"/>
    <property type="molecule type" value="Genomic_DNA"/>
</dbReference>
<sequence>MKPTTILLPITHTLDTELICYTKSLAKEHSAKLICLYITSPLTLTNCYSYPSLLYSISNLNVDLVQMAQEDIAKKIDLLLDDCEHETICLIGPTTDTIIHVANQKDVDLIVIPSQKDGTGSRFVLSPKEKLAKRCKASIIEYTK</sequence>
<gene>
    <name evidence="2" type="ORF">H8718_04330</name>
</gene>
<accession>A0A926ED26</accession>
<dbReference type="InterPro" id="IPR014729">
    <property type="entry name" value="Rossmann-like_a/b/a_fold"/>
</dbReference>